<gene>
    <name evidence="4" type="ORF">ATK78_3514</name>
</gene>
<keyword evidence="1" id="KW-0175">Coiled coil</keyword>
<feature type="transmembrane region" description="Helical" evidence="2">
    <location>
        <begin position="282"/>
        <end position="302"/>
    </location>
</feature>
<dbReference type="Pfam" id="PF07695">
    <property type="entry name" value="7TMR-DISM_7TM"/>
    <property type="match status" value="1"/>
</dbReference>
<evidence type="ECO:0000259" key="3">
    <source>
        <dbReference type="Pfam" id="PF07695"/>
    </source>
</evidence>
<evidence type="ECO:0000256" key="1">
    <source>
        <dbReference type="SAM" id="Coils"/>
    </source>
</evidence>
<dbReference type="EMBL" id="SNYC01000006">
    <property type="protein sequence ID" value="TDQ07393.1"/>
    <property type="molecule type" value="Genomic_DNA"/>
</dbReference>
<reference evidence="4 5" key="1">
    <citation type="submission" date="2019-03" db="EMBL/GenBank/DDBJ databases">
        <title>Genomic Encyclopedia of Archaeal and Bacterial Type Strains, Phase II (KMG-II): from individual species to whole genera.</title>
        <authorList>
            <person name="Goeker M."/>
        </authorList>
    </citation>
    <scope>NUCLEOTIDE SEQUENCE [LARGE SCALE GENOMIC DNA]</scope>
    <source>
        <strain evidence="4 5">DSM 19035</strain>
    </source>
</reference>
<evidence type="ECO:0000256" key="2">
    <source>
        <dbReference type="SAM" id="Phobius"/>
    </source>
</evidence>
<keyword evidence="2" id="KW-1133">Transmembrane helix</keyword>
<dbReference type="InterPro" id="IPR016032">
    <property type="entry name" value="Sig_transdc_resp-reg_C-effctor"/>
</dbReference>
<evidence type="ECO:0000313" key="4">
    <source>
        <dbReference type="EMBL" id="TDQ07393.1"/>
    </source>
</evidence>
<feature type="transmembrane region" description="Helical" evidence="2">
    <location>
        <begin position="340"/>
        <end position="359"/>
    </location>
</feature>
<evidence type="ECO:0000313" key="5">
    <source>
        <dbReference type="Proteomes" id="UP000295620"/>
    </source>
</evidence>
<dbReference type="InterPro" id="IPR011623">
    <property type="entry name" value="7TMR_DISM_rcpt_extracell_dom1"/>
</dbReference>
<keyword evidence="5" id="KW-1185">Reference proteome</keyword>
<feature type="transmembrane region" description="Helical" evidence="2">
    <location>
        <begin position="171"/>
        <end position="187"/>
    </location>
</feature>
<organism evidence="4 5">
    <name type="scientific">Pedobacter metabolipauper</name>
    <dbReference type="NCBI Taxonomy" id="425513"/>
    <lineage>
        <taxon>Bacteria</taxon>
        <taxon>Pseudomonadati</taxon>
        <taxon>Bacteroidota</taxon>
        <taxon>Sphingobacteriia</taxon>
        <taxon>Sphingobacteriales</taxon>
        <taxon>Sphingobacteriaceae</taxon>
        <taxon>Pedobacter</taxon>
    </lineage>
</organism>
<accession>A0A4R6SS19</accession>
<comment type="caution">
    <text evidence="4">The sequence shown here is derived from an EMBL/GenBank/DDBJ whole genome shotgun (WGS) entry which is preliminary data.</text>
</comment>
<feature type="transmembrane region" description="Helical" evidence="2">
    <location>
        <begin position="219"/>
        <end position="240"/>
    </location>
</feature>
<feature type="domain" description="7TM-DISM receptor extracellular" evidence="3">
    <location>
        <begin position="147"/>
        <end position="360"/>
    </location>
</feature>
<feature type="coiled-coil region" evidence="1">
    <location>
        <begin position="391"/>
        <end position="423"/>
    </location>
</feature>
<keyword evidence="2" id="KW-0472">Membrane</keyword>
<feature type="transmembrane region" description="Helical" evidence="2">
    <location>
        <begin position="252"/>
        <end position="270"/>
    </location>
</feature>
<sequence>MALKAQQPIPLTNADSLIIKNYAILTSHFQPLTSNSYWAKIVIRNPYPNDEQYVLSLSQPLNYSLYQLEMNTGKWAISEAGPGVSNGKRTPIINHCTLKKYSDNTIYIKIELPDIAQTTRLIKPDIILEKEVIYSSRESFVNLSFWTCCIMLISFSCYNFYIYLQLKDKAYLYYVIAQAGALLYLTGDKFFFNVLLPVRIYHQRIVDGSVLTHYNLNDFFEHIGAAVLMCGFVNFSRFYLQTKEQMPGYDQMLRVLSYMYMLIIGLPALLNISGLYMINRTIFNSVFIMIMIIACLLTALVAYQRKIRMAKHFLLANLIPLSFIAMASFYIIWYRESSQLLPEIAILSQILTFAVALVARIKVINEELTCKALEAITMKADLDELEYQRLLAEQQRTHAAIVMEIEQEKNELLQQKLEANQRELAGSSLHLHQKTKLLSDLKTQLRYIDPKMPHDQPEILKNIKSSLNDNQYLDERWGNFKLHFEQVHPDFFKDLLANHPGFTTYEVRLYAYFHINLSTKEIATLLNIAPASVRQAKTRLLKKINQ</sequence>
<dbReference type="GO" id="GO:0003677">
    <property type="term" value="F:DNA binding"/>
    <property type="evidence" value="ECO:0007669"/>
    <property type="project" value="InterPro"/>
</dbReference>
<name>A0A4R6SS19_9SPHI</name>
<feature type="transmembrane region" description="Helical" evidence="2">
    <location>
        <begin position="314"/>
        <end position="334"/>
    </location>
</feature>
<protein>
    <submittedName>
        <fullName evidence="4">7TM protein involved in diverse intracellular signaling</fullName>
    </submittedName>
</protein>
<proteinExistence type="predicted"/>
<keyword evidence="2" id="KW-0812">Transmembrane</keyword>
<dbReference type="SUPFAM" id="SSF46894">
    <property type="entry name" value="C-terminal effector domain of the bipartite response regulators"/>
    <property type="match status" value="1"/>
</dbReference>
<dbReference type="GO" id="GO:0006355">
    <property type="term" value="P:regulation of DNA-templated transcription"/>
    <property type="evidence" value="ECO:0007669"/>
    <property type="project" value="InterPro"/>
</dbReference>
<dbReference type="AlphaFoldDB" id="A0A4R6SS19"/>
<feature type="transmembrane region" description="Helical" evidence="2">
    <location>
        <begin position="143"/>
        <end position="164"/>
    </location>
</feature>
<dbReference type="Proteomes" id="UP000295620">
    <property type="component" value="Unassembled WGS sequence"/>
</dbReference>